<dbReference type="GO" id="GO:0046872">
    <property type="term" value="F:metal ion binding"/>
    <property type="evidence" value="ECO:0007669"/>
    <property type="project" value="UniProtKB-KW"/>
</dbReference>
<dbReference type="InterPro" id="IPR041709">
    <property type="entry name" value="EF-Tu_GTP-bd"/>
</dbReference>
<dbReference type="NCBIfam" id="TIGR00485">
    <property type="entry name" value="EF-Tu"/>
    <property type="match status" value="1"/>
</dbReference>
<dbReference type="Gene3D" id="2.40.30.10">
    <property type="entry name" value="Translation factors"/>
    <property type="match status" value="2"/>
</dbReference>
<comment type="caution">
    <text evidence="15">The sequence shown here is derived from an EMBL/GenBank/DDBJ whole genome shotgun (WGS) entry which is preliminary data.</text>
</comment>
<keyword evidence="2" id="KW-0479">Metal-binding</keyword>
<dbReference type="InterPro" id="IPR004541">
    <property type="entry name" value="Transl_elong_EFTu/EF1A_bac/org"/>
</dbReference>
<dbReference type="NCBIfam" id="NF009373">
    <property type="entry name" value="PRK12736.1"/>
    <property type="match status" value="1"/>
</dbReference>
<dbReference type="GO" id="GO:0005829">
    <property type="term" value="C:cytosol"/>
    <property type="evidence" value="ECO:0007669"/>
    <property type="project" value="TreeGrafter"/>
</dbReference>
<evidence type="ECO:0000256" key="9">
    <source>
        <dbReference type="ARBA" id="ARBA00029554"/>
    </source>
</evidence>
<dbReference type="InterPro" id="IPR050055">
    <property type="entry name" value="EF-Tu_GTPase"/>
</dbReference>
<dbReference type="InterPro" id="IPR004160">
    <property type="entry name" value="Transl_elong_EFTu/EF1A_C"/>
</dbReference>
<evidence type="ECO:0000259" key="14">
    <source>
        <dbReference type="PROSITE" id="PS51722"/>
    </source>
</evidence>
<evidence type="ECO:0000256" key="1">
    <source>
        <dbReference type="ARBA" id="ARBA00007249"/>
    </source>
</evidence>
<keyword evidence="16" id="KW-1185">Reference proteome</keyword>
<dbReference type="InterPro" id="IPR009000">
    <property type="entry name" value="Transl_B-barrel_sf"/>
</dbReference>
<dbReference type="GO" id="GO:0003746">
    <property type="term" value="F:translation elongation factor activity"/>
    <property type="evidence" value="ECO:0007669"/>
    <property type="project" value="UniProtKB-UniRule"/>
</dbReference>
<dbReference type="HAMAP" id="MF_00118_B">
    <property type="entry name" value="EF_Tu_B"/>
    <property type="match status" value="1"/>
</dbReference>
<feature type="domain" description="Tr-type G" evidence="14">
    <location>
        <begin position="10"/>
        <end position="204"/>
    </location>
</feature>
<dbReference type="InterPro" id="IPR000795">
    <property type="entry name" value="T_Tr_GTP-bd_dom"/>
</dbReference>
<comment type="function">
    <text evidence="10">May play an important regulatory role in cell growth and in the bacterial response to nutrient deprivation.</text>
</comment>
<dbReference type="NCBIfam" id="TIGR00231">
    <property type="entry name" value="small_GTP"/>
    <property type="match status" value="1"/>
</dbReference>
<proteinExistence type="inferred from homology"/>
<dbReference type="Proteomes" id="UP000265916">
    <property type="component" value="Unassembled WGS sequence"/>
</dbReference>
<evidence type="ECO:0000256" key="10">
    <source>
        <dbReference type="ARBA" id="ARBA00058140"/>
    </source>
</evidence>
<evidence type="ECO:0000256" key="13">
    <source>
        <dbReference type="NCBIfam" id="TIGR00485"/>
    </source>
</evidence>
<evidence type="ECO:0000256" key="2">
    <source>
        <dbReference type="ARBA" id="ARBA00022723"/>
    </source>
</evidence>
<protein>
    <recommendedName>
        <fullName evidence="9 13">Elongation factor Tu</fullName>
    </recommendedName>
</protein>
<accession>A0A3A1YNX3</accession>
<dbReference type="AlphaFoldDB" id="A0A3A1YNX3"/>
<keyword evidence="4 15" id="KW-0251">Elongation factor</keyword>
<name>A0A3A1YNX3_9GAMM</name>
<evidence type="ECO:0000256" key="5">
    <source>
        <dbReference type="ARBA" id="ARBA00022801"/>
    </source>
</evidence>
<dbReference type="NCBIfam" id="NF000766">
    <property type="entry name" value="PRK00049.1"/>
    <property type="match status" value="1"/>
</dbReference>
<feature type="non-terminal residue" evidence="15">
    <location>
        <position position="378"/>
    </location>
</feature>
<dbReference type="CDD" id="cd01884">
    <property type="entry name" value="EF_Tu"/>
    <property type="match status" value="1"/>
</dbReference>
<sequence length="378" mass="41618">MSKSQFVRNKTHVNVGTIGHVDHGKTTLTAAITTVLSKHFGGAARAFDQIDNAPEEKARGITINTSHVEYDSANRHYAHVDCPGHADYVKNMITGAAQMDGAILVVAATDGPMPQTREHILLARQVGVPYIVVFLNKCDMLDDEELLELVDMDVRDLLNQYDFPGDDTPIIRGSALKALEGDAAWEEKILELANTLDEYIPDPVRAIDQPFLLPIEDVFSISGRGTVVTGRVERGIVKSGDEVEIVGIKPTAKTTVTAVEMFRKTLDEGRAGENIGALLRGTKREEIERGQVLAKPGSITPHTDFDAEVYVLTKEEGGRHTPFFKGYRPQFFFRTTDVTGTIELPEGVEMVMPGDNIKMRVALIHPIAMDQGLRFAIR</sequence>
<keyword evidence="3" id="KW-0547">Nucleotide-binding</keyword>
<dbReference type="SUPFAM" id="SSF50465">
    <property type="entry name" value="EF-Tu/eEF-1alpha/eIF2-gamma C-terminal domain"/>
    <property type="match status" value="1"/>
</dbReference>
<evidence type="ECO:0000256" key="11">
    <source>
        <dbReference type="ARBA" id="ARBA00063778"/>
    </source>
</evidence>
<dbReference type="RefSeq" id="WP_119530462.1">
    <property type="nucleotide sequence ID" value="NZ_JBHSSP010000052.1"/>
</dbReference>
<dbReference type="InterPro" id="IPR004161">
    <property type="entry name" value="EFTu-like_2"/>
</dbReference>
<organism evidence="15 16">
    <name type="scientific">Psittacicella hinzii</name>
    <dbReference type="NCBI Taxonomy" id="2028575"/>
    <lineage>
        <taxon>Bacteria</taxon>
        <taxon>Pseudomonadati</taxon>
        <taxon>Pseudomonadota</taxon>
        <taxon>Gammaproteobacteria</taxon>
        <taxon>Pasteurellales</taxon>
        <taxon>Psittacicellaceae</taxon>
        <taxon>Psittacicella</taxon>
    </lineage>
</organism>
<dbReference type="CDD" id="cd03707">
    <property type="entry name" value="EFTU_III"/>
    <property type="match status" value="1"/>
</dbReference>
<evidence type="ECO:0000256" key="4">
    <source>
        <dbReference type="ARBA" id="ARBA00022768"/>
    </source>
</evidence>
<dbReference type="Pfam" id="PF00009">
    <property type="entry name" value="GTP_EFTU"/>
    <property type="match status" value="1"/>
</dbReference>
<dbReference type="CDD" id="cd03697">
    <property type="entry name" value="EFTU_II"/>
    <property type="match status" value="1"/>
</dbReference>
<evidence type="ECO:0000256" key="3">
    <source>
        <dbReference type="ARBA" id="ARBA00022741"/>
    </source>
</evidence>
<evidence type="ECO:0000313" key="16">
    <source>
        <dbReference type="Proteomes" id="UP000265916"/>
    </source>
</evidence>
<dbReference type="InterPro" id="IPR027417">
    <property type="entry name" value="P-loop_NTPase"/>
</dbReference>
<dbReference type="PRINTS" id="PR00315">
    <property type="entry name" value="ELONGATNFCT"/>
</dbReference>
<dbReference type="FunFam" id="3.40.50.300:FF:000003">
    <property type="entry name" value="Elongation factor Tu"/>
    <property type="match status" value="1"/>
</dbReference>
<keyword evidence="5" id="KW-0378">Hydrolase</keyword>
<dbReference type="InterPro" id="IPR031157">
    <property type="entry name" value="G_TR_CS"/>
</dbReference>
<evidence type="ECO:0000256" key="6">
    <source>
        <dbReference type="ARBA" id="ARBA00022842"/>
    </source>
</evidence>
<dbReference type="GO" id="GO:0003924">
    <property type="term" value="F:GTPase activity"/>
    <property type="evidence" value="ECO:0007669"/>
    <property type="project" value="InterPro"/>
</dbReference>
<dbReference type="SUPFAM" id="SSF52540">
    <property type="entry name" value="P-loop containing nucleoside triphosphate hydrolases"/>
    <property type="match status" value="1"/>
</dbReference>
<comment type="similarity">
    <text evidence="1">Belongs to the TRAFAC class translation factor GTPase superfamily. Classic translation factor GTPase family. EF-Tu/EF-1A subfamily.</text>
</comment>
<dbReference type="Gene3D" id="3.40.50.300">
    <property type="entry name" value="P-loop containing nucleotide triphosphate hydrolases"/>
    <property type="match status" value="1"/>
</dbReference>
<evidence type="ECO:0000256" key="7">
    <source>
        <dbReference type="ARBA" id="ARBA00022917"/>
    </source>
</evidence>
<keyword evidence="7" id="KW-0648">Protein biosynthesis</keyword>
<dbReference type="Pfam" id="PF03143">
    <property type="entry name" value="GTP_EFTU_D3"/>
    <property type="match status" value="1"/>
</dbReference>
<keyword evidence="6" id="KW-0460">Magnesium</keyword>
<dbReference type="PROSITE" id="PS00301">
    <property type="entry name" value="G_TR_1"/>
    <property type="match status" value="1"/>
</dbReference>
<reference evidence="15 16" key="1">
    <citation type="submission" date="2017-08" db="EMBL/GenBank/DDBJ databases">
        <title>Reclassification of Bisgaard taxon 37 and 44.</title>
        <authorList>
            <person name="Christensen H."/>
        </authorList>
    </citation>
    <scope>NUCLEOTIDE SEQUENCE [LARGE SCALE GENOMIC DNA]</scope>
    <source>
        <strain evidence="15 16">111</strain>
    </source>
</reference>
<dbReference type="OrthoDB" id="9803139at2"/>
<comment type="subunit">
    <text evidence="11">Monomer. Heterotetramer composed of two EF-Ts.EF-Tu dimer complexes.</text>
</comment>
<dbReference type="InterPro" id="IPR009001">
    <property type="entry name" value="Transl_elong_EF1A/Init_IF2_C"/>
</dbReference>
<dbReference type="SUPFAM" id="SSF50447">
    <property type="entry name" value="Translation proteins"/>
    <property type="match status" value="1"/>
</dbReference>
<dbReference type="InterPro" id="IPR033720">
    <property type="entry name" value="EFTU_2"/>
</dbReference>
<evidence type="ECO:0000313" key="15">
    <source>
        <dbReference type="EMBL" id="RIY39375.1"/>
    </source>
</evidence>
<dbReference type="FunFam" id="2.40.30.10:FF:000001">
    <property type="entry name" value="Elongation factor Tu"/>
    <property type="match status" value="1"/>
</dbReference>
<comment type="subunit">
    <text evidence="12">(Microbial infection) Upon infection by bacteriophage Qbeta, part of the viral RNA-dependent RNA polymerase complex, the other subunits are the viral replicase catalytic subunit (AC P14647), host ribosomal protein S1 and EF-Ts.</text>
</comment>
<evidence type="ECO:0000256" key="12">
    <source>
        <dbReference type="ARBA" id="ARBA00064283"/>
    </source>
</evidence>
<dbReference type="PROSITE" id="PS51722">
    <property type="entry name" value="G_TR_2"/>
    <property type="match status" value="1"/>
</dbReference>
<dbReference type="EMBL" id="NRJG01000034">
    <property type="protein sequence ID" value="RIY39375.1"/>
    <property type="molecule type" value="Genomic_DNA"/>
</dbReference>
<dbReference type="Pfam" id="PF03144">
    <property type="entry name" value="GTP_EFTU_D2"/>
    <property type="match status" value="1"/>
</dbReference>
<dbReference type="NCBIfam" id="NF009372">
    <property type="entry name" value="PRK12735.1"/>
    <property type="match status" value="1"/>
</dbReference>
<dbReference type="InterPro" id="IPR005225">
    <property type="entry name" value="Small_GTP-bd"/>
</dbReference>
<evidence type="ECO:0000256" key="8">
    <source>
        <dbReference type="ARBA" id="ARBA00023134"/>
    </source>
</evidence>
<gene>
    <name evidence="15" type="primary">tuf</name>
    <name evidence="15" type="ORF">CKF58_02335</name>
</gene>
<dbReference type="GO" id="GO:0005525">
    <property type="term" value="F:GTP binding"/>
    <property type="evidence" value="ECO:0007669"/>
    <property type="project" value="UniProtKB-UniRule"/>
</dbReference>
<dbReference type="PANTHER" id="PTHR43721:SF22">
    <property type="entry name" value="ELONGATION FACTOR TU, MITOCHONDRIAL"/>
    <property type="match status" value="1"/>
</dbReference>
<keyword evidence="8" id="KW-0342">GTP-binding</keyword>
<dbReference type="PANTHER" id="PTHR43721">
    <property type="entry name" value="ELONGATION FACTOR TU-RELATED"/>
    <property type="match status" value="1"/>
</dbReference>